<feature type="transmembrane region" description="Helical" evidence="1">
    <location>
        <begin position="12"/>
        <end position="34"/>
    </location>
</feature>
<reference evidence="2" key="1">
    <citation type="journal article" date="2014" name="Front. Microbiol.">
        <title>High frequency of phylogenetically diverse reductive dehalogenase-homologous genes in deep subseafloor sedimentary metagenomes.</title>
        <authorList>
            <person name="Kawai M."/>
            <person name="Futagami T."/>
            <person name="Toyoda A."/>
            <person name="Takaki Y."/>
            <person name="Nishi S."/>
            <person name="Hori S."/>
            <person name="Arai W."/>
            <person name="Tsubouchi T."/>
            <person name="Morono Y."/>
            <person name="Uchiyama I."/>
            <person name="Ito T."/>
            <person name="Fujiyama A."/>
            <person name="Inagaki F."/>
            <person name="Takami H."/>
        </authorList>
    </citation>
    <scope>NUCLEOTIDE SEQUENCE</scope>
    <source>
        <strain evidence="2">Expedition CK06-06</strain>
    </source>
</reference>
<keyword evidence="1" id="KW-0472">Membrane</keyword>
<accession>X1TN88</accession>
<evidence type="ECO:0000256" key="1">
    <source>
        <dbReference type="SAM" id="Phobius"/>
    </source>
</evidence>
<name>X1TN88_9ZZZZ</name>
<evidence type="ECO:0000313" key="2">
    <source>
        <dbReference type="EMBL" id="GAI81479.1"/>
    </source>
</evidence>
<evidence type="ECO:0008006" key="3">
    <source>
        <dbReference type="Google" id="ProtNLM"/>
    </source>
</evidence>
<dbReference type="AlphaFoldDB" id="X1TN88"/>
<gene>
    <name evidence="2" type="ORF">S12H4_14356</name>
</gene>
<dbReference type="EMBL" id="BARW01006843">
    <property type="protein sequence ID" value="GAI81479.1"/>
    <property type="molecule type" value="Genomic_DNA"/>
</dbReference>
<comment type="caution">
    <text evidence="2">The sequence shown here is derived from an EMBL/GenBank/DDBJ whole genome shotgun (WGS) entry which is preliminary data.</text>
</comment>
<sequence>MKLLKNGQSGQALIMALILLALGSLLVVPILNLASTSLNYHQVIERNTLETYAADSGVEYALCELGNNPGQYEGELLQETFIVNDRTVNITAEYLGNSIFKITSTATTDSNSSTTIESYVKITAGTFENSVTATSGDLYLEDSSIDGDVYAGGSVTLKDSQVTGTITEYGTLEFSLIDIEPYKQEALSGGTIEGNLVLGTGTHNLGPKYITGYLKIHEEATVTMGGTTYSTNQVL</sequence>
<keyword evidence="1" id="KW-1133">Transmembrane helix</keyword>
<proteinExistence type="predicted"/>
<protein>
    <recommendedName>
        <fullName evidence="3">Type 4 fimbrial biogenesis protein PilX N-terminal domain-containing protein</fullName>
    </recommendedName>
</protein>
<keyword evidence="1" id="KW-0812">Transmembrane</keyword>
<organism evidence="2">
    <name type="scientific">marine sediment metagenome</name>
    <dbReference type="NCBI Taxonomy" id="412755"/>
    <lineage>
        <taxon>unclassified sequences</taxon>
        <taxon>metagenomes</taxon>
        <taxon>ecological metagenomes</taxon>
    </lineage>
</organism>